<dbReference type="Pfam" id="PF00672">
    <property type="entry name" value="HAMP"/>
    <property type="match status" value="1"/>
</dbReference>
<dbReference type="eggNOG" id="COG0840">
    <property type="taxonomic scope" value="Bacteria"/>
</dbReference>
<keyword evidence="4" id="KW-0472">Membrane</keyword>
<feature type="domain" description="HAMP" evidence="6">
    <location>
        <begin position="204"/>
        <end position="257"/>
    </location>
</feature>
<sequence>MKLRIGVKIFISFSIVTVLIILVSVIGFSGMNSLNRSYEEIVNVNLPVETLVKEVRSINLEQVAAARGYIIYKDEQYPTLFRALSKQLEDVFKKIEADAETPESREYLKSLKKADEEYSKGVEVIFNYVREGKIEEAVAYGDNIRGQVNEIKEITSVWSAYVNKMDAEILKQTDKDMKSRILLLIIMIAAAIVGAIVIGINLTRIIARPVKGLTEIAGKISEGDLTQTIPETGSGDEISELGKAFSLMVVNLRGLIVNVNDASQELVASSEELAASSEEVSKVSEQIATAVSELATGASEQAILSEKGNAEILETVEGLSRIAEDMAESNKMMEHTKTVVNNGEALVKYQEEKVLENNQTSAEVSEAITELSGKSAEIGKILGVIRGIADQTNLLALNAAIEAARAGEAGKSFSVVADEIRKLAEQSSSSVKQIDSIIKQVQASVGTAVAKMDKSKAAVEEQTAALENTVSAFNDIAREVDTISGKILLVAEASEALSKKAVLAGDDMTGIASVAQQTAASTQEVAASAEEQSSTVHQITDAAEGLSQLAVQLQESISRFHV</sequence>
<dbReference type="InterPro" id="IPR024478">
    <property type="entry name" value="HlyB_4HB_MCP"/>
</dbReference>
<dbReference type="PROSITE" id="PS50885">
    <property type="entry name" value="HAMP"/>
    <property type="match status" value="1"/>
</dbReference>
<evidence type="ECO:0000259" key="6">
    <source>
        <dbReference type="PROSITE" id="PS50885"/>
    </source>
</evidence>
<dbReference type="PANTHER" id="PTHR32089">
    <property type="entry name" value="METHYL-ACCEPTING CHEMOTAXIS PROTEIN MCPB"/>
    <property type="match status" value="1"/>
</dbReference>
<dbReference type="RefSeq" id="WP_004627633.1">
    <property type="nucleotide sequence ID" value="NZ_AORV01000046.1"/>
</dbReference>
<dbReference type="CDD" id="cd06225">
    <property type="entry name" value="HAMP"/>
    <property type="match status" value="1"/>
</dbReference>
<evidence type="ECO:0000256" key="2">
    <source>
        <dbReference type="ARBA" id="ARBA00029447"/>
    </source>
</evidence>
<dbReference type="InterPro" id="IPR003660">
    <property type="entry name" value="HAMP_dom"/>
</dbReference>
<dbReference type="GO" id="GO:0004888">
    <property type="term" value="F:transmembrane signaling receptor activity"/>
    <property type="evidence" value="ECO:0007669"/>
    <property type="project" value="InterPro"/>
</dbReference>
<dbReference type="AlphaFoldDB" id="S0FHD9"/>
<gene>
    <name evidence="7" type="ORF">CTER_3403</name>
</gene>
<dbReference type="Pfam" id="PF00015">
    <property type="entry name" value="MCPsignal"/>
    <property type="match status" value="1"/>
</dbReference>
<comment type="similarity">
    <text evidence="2">Belongs to the methyl-accepting chemotaxis (MCP) protein family.</text>
</comment>
<dbReference type="Pfam" id="PF12729">
    <property type="entry name" value="4HB_MCP_1"/>
    <property type="match status" value="1"/>
</dbReference>
<feature type="transmembrane region" description="Helical" evidence="4">
    <location>
        <begin position="181"/>
        <end position="202"/>
    </location>
</feature>
<accession>S0FHD9</accession>
<dbReference type="SMART" id="SM00283">
    <property type="entry name" value="MA"/>
    <property type="match status" value="1"/>
</dbReference>
<feature type="domain" description="Methyl-accepting transducer" evidence="5">
    <location>
        <begin position="276"/>
        <end position="533"/>
    </location>
</feature>
<evidence type="ECO:0000256" key="1">
    <source>
        <dbReference type="ARBA" id="ARBA00023224"/>
    </source>
</evidence>
<keyword evidence="8" id="KW-1185">Reference proteome</keyword>
<dbReference type="GO" id="GO:0016020">
    <property type="term" value="C:membrane"/>
    <property type="evidence" value="ECO:0007669"/>
    <property type="project" value="InterPro"/>
</dbReference>
<dbReference type="STRING" id="1195236.CTER_3403"/>
<dbReference type="PRINTS" id="PR00260">
    <property type="entry name" value="CHEMTRNSDUCR"/>
</dbReference>
<reference evidence="7 8" key="1">
    <citation type="journal article" date="2013" name="Genome Announc.">
        <title>Draft Genome Sequence of the Cellulolytic, Mesophilic, Anaerobic Bacterium Clostridium termitidis Strain CT1112 (DSM 5398).</title>
        <authorList>
            <person name="Lal S."/>
            <person name="Ramachandran U."/>
            <person name="Zhang X."/>
            <person name="Munir R."/>
            <person name="Sparling R."/>
            <person name="Levin D.B."/>
        </authorList>
    </citation>
    <scope>NUCLEOTIDE SEQUENCE [LARGE SCALE GENOMIC DNA]</scope>
    <source>
        <strain evidence="7 8">CT1112</strain>
    </source>
</reference>
<keyword evidence="4" id="KW-1133">Transmembrane helix</keyword>
<dbReference type="Gene3D" id="1.10.287.950">
    <property type="entry name" value="Methyl-accepting chemotaxis protein"/>
    <property type="match status" value="1"/>
</dbReference>
<comment type="caution">
    <text evidence="7">The sequence shown here is derived from an EMBL/GenBank/DDBJ whole genome shotgun (WGS) entry which is preliminary data.</text>
</comment>
<feature type="transmembrane region" description="Helical" evidence="4">
    <location>
        <begin position="6"/>
        <end position="28"/>
    </location>
</feature>
<dbReference type="PANTHER" id="PTHR32089:SF112">
    <property type="entry name" value="LYSOZYME-LIKE PROTEIN-RELATED"/>
    <property type="match status" value="1"/>
</dbReference>
<proteinExistence type="inferred from homology"/>
<dbReference type="PROSITE" id="PS50111">
    <property type="entry name" value="CHEMOTAXIS_TRANSDUC_2"/>
    <property type="match status" value="1"/>
</dbReference>
<evidence type="ECO:0000259" key="5">
    <source>
        <dbReference type="PROSITE" id="PS50111"/>
    </source>
</evidence>
<dbReference type="GO" id="GO:0006935">
    <property type="term" value="P:chemotaxis"/>
    <property type="evidence" value="ECO:0007669"/>
    <property type="project" value="InterPro"/>
</dbReference>
<evidence type="ECO:0000256" key="4">
    <source>
        <dbReference type="SAM" id="Phobius"/>
    </source>
</evidence>
<keyword evidence="4" id="KW-0812">Transmembrane</keyword>
<keyword evidence="1 3" id="KW-0807">Transducer</keyword>
<dbReference type="PATRIC" id="fig|1195236.3.peg.3626"/>
<name>S0FHD9_RUMCE</name>
<evidence type="ECO:0000256" key="3">
    <source>
        <dbReference type="PROSITE-ProRule" id="PRU00284"/>
    </source>
</evidence>
<protein>
    <submittedName>
        <fullName evidence="7">Methyl-accepting chemotaxis protein</fullName>
    </submittedName>
</protein>
<dbReference type="Gene3D" id="6.10.340.10">
    <property type="match status" value="1"/>
</dbReference>
<dbReference type="EMBL" id="AORV01000046">
    <property type="protein sequence ID" value="EMS70812.1"/>
    <property type="molecule type" value="Genomic_DNA"/>
</dbReference>
<dbReference type="InterPro" id="IPR004090">
    <property type="entry name" value="Chemotax_Me-accpt_rcpt"/>
</dbReference>
<evidence type="ECO:0000313" key="8">
    <source>
        <dbReference type="Proteomes" id="UP000014155"/>
    </source>
</evidence>
<evidence type="ECO:0000313" key="7">
    <source>
        <dbReference type="EMBL" id="EMS70812.1"/>
    </source>
</evidence>
<dbReference type="GO" id="GO:0007165">
    <property type="term" value="P:signal transduction"/>
    <property type="evidence" value="ECO:0007669"/>
    <property type="project" value="UniProtKB-KW"/>
</dbReference>
<organism evidence="7 8">
    <name type="scientific">Ruminiclostridium cellobioparum subsp. termitidis CT1112</name>
    <dbReference type="NCBI Taxonomy" id="1195236"/>
    <lineage>
        <taxon>Bacteria</taxon>
        <taxon>Bacillati</taxon>
        <taxon>Bacillota</taxon>
        <taxon>Clostridia</taxon>
        <taxon>Eubacteriales</taxon>
        <taxon>Oscillospiraceae</taxon>
        <taxon>Ruminiclostridium</taxon>
    </lineage>
</organism>
<dbReference type="SUPFAM" id="SSF58104">
    <property type="entry name" value="Methyl-accepting chemotaxis protein (MCP) signaling domain"/>
    <property type="match status" value="1"/>
</dbReference>
<dbReference type="SMART" id="SM00304">
    <property type="entry name" value="HAMP"/>
    <property type="match status" value="1"/>
</dbReference>
<dbReference type="Proteomes" id="UP000014155">
    <property type="component" value="Unassembled WGS sequence"/>
</dbReference>
<dbReference type="InterPro" id="IPR004089">
    <property type="entry name" value="MCPsignal_dom"/>
</dbReference>